<protein>
    <submittedName>
        <fullName evidence="2">Uncharacterized protein</fullName>
    </submittedName>
</protein>
<dbReference type="Proteomes" id="UP000317303">
    <property type="component" value="Unassembled WGS sequence"/>
</dbReference>
<evidence type="ECO:0000313" key="3">
    <source>
        <dbReference type="Proteomes" id="UP000317303"/>
    </source>
</evidence>
<name>A0A660C4K5_9PSEU</name>
<proteinExistence type="predicted"/>
<gene>
    <name evidence="2" type="ORF">JD82_00288</name>
</gene>
<feature type="region of interest" description="Disordered" evidence="1">
    <location>
        <begin position="264"/>
        <end position="288"/>
    </location>
</feature>
<reference evidence="2 3" key="1">
    <citation type="submission" date="2019-07" db="EMBL/GenBank/DDBJ databases">
        <title>R&amp;d 2014.</title>
        <authorList>
            <person name="Klenk H.-P."/>
        </authorList>
    </citation>
    <scope>NUCLEOTIDE SEQUENCE [LARGE SCALE GENOMIC DNA]</scope>
    <source>
        <strain evidence="2 3">DSM 43194</strain>
    </source>
</reference>
<dbReference type="SUPFAM" id="SSF50475">
    <property type="entry name" value="FMN-binding split barrel"/>
    <property type="match status" value="1"/>
</dbReference>
<comment type="caution">
    <text evidence="2">The sequence shown here is derived from an EMBL/GenBank/DDBJ whole genome shotgun (WGS) entry which is preliminary data.</text>
</comment>
<keyword evidence="3" id="KW-1185">Reference proteome</keyword>
<feature type="compositionally biased region" description="Basic and acidic residues" evidence="1">
    <location>
        <begin position="265"/>
        <end position="280"/>
    </location>
</feature>
<dbReference type="Gene3D" id="2.30.110.10">
    <property type="entry name" value="Electron Transport, Fmn-binding Protein, Chain A"/>
    <property type="match status" value="1"/>
</dbReference>
<evidence type="ECO:0000313" key="2">
    <source>
        <dbReference type="EMBL" id="TWH18470.1"/>
    </source>
</evidence>
<accession>A0A660C4K5</accession>
<evidence type="ECO:0000256" key="1">
    <source>
        <dbReference type="SAM" id="MobiDB-lite"/>
    </source>
</evidence>
<dbReference type="OrthoDB" id="4933758at2"/>
<dbReference type="AlphaFoldDB" id="A0A660C4K5"/>
<sequence>MSSGPDEAEARRGVTRLRKAWRTAVTAELCWTGADGSPSAIAVTPLVHEGSVCVALPYSRAAQVESLRAGRTATFCVTDSRSTGGEPGLAASGPVTVVDDVEGEVLADGLLEQELAKYPPSRTLADSVLLRREHWWWLPRIVIRLDGPGAVTPLPARTNPARHALALTSDGTPRCVDLGDLDGLDGVGDRSGPAVRDLSGAPLPDGPTLMLGYDYTMPDLERWETWAVSGTVAGGALKVSARNGEPGADLPPLGLLARTRRHRQLGKDCRSGLRAAERRVAPTSEPTS</sequence>
<organism evidence="2 3">
    <name type="scientific">Prauserella rugosa</name>
    <dbReference type="NCBI Taxonomy" id="43354"/>
    <lineage>
        <taxon>Bacteria</taxon>
        <taxon>Bacillati</taxon>
        <taxon>Actinomycetota</taxon>
        <taxon>Actinomycetes</taxon>
        <taxon>Pseudonocardiales</taxon>
        <taxon>Pseudonocardiaceae</taxon>
        <taxon>Prauserella</taxon>
    </lineage>
</organism>
<dbReference type="EMBL" id="VLJV01000001">
    <property type="protein sequence ID" value="TWH18470.1"/>
    <property type="molecule type" value="Genomic_DNA"/>
</dbReference>
<dbReference type="InterPro" id="IPR012349">
    <property type="entry name" value="Split_barrel_FMN-bd"/>
</dbReference>